<dbReference type="InterPro" id="IPR000897">
    <property type="entry name" value="SRP54_GTPase_dom"/>
</dbReference>
<dbReference type="EMBL" id="RWYU02000005">
    <property type="protein sequence ID" value="RYJ61614.1"/>
    <property type="molecule type" value="Genomic_DNA"/>
</dbReference>
<dbReference type="GO" id="GO:0005525">
    <property type="term" value="F:GTP binding"/>
    <property type="evidence" value="ECO:0007669"/>
    <property type="project" value="UniProtKB-UniRule"/>
</dbReference>
<gene>
    <name evidence="16" type="primary">flhF</name>
    <name evidence="16" type="ORF">EJA06_012935</name>
</gene>
<keyword evidence="6" id="KW-0547">Nucleotide-binding</keyword>
<comment type="function">
    <text evidence="12">Necessary for flagellar biosynthesis. May be involved in translocation of the flagellum.</text>
</comment>
<dbReference type="NCBIfam" id="TIGR03499">
    <property type="entry name" value="FlhF"/>
    <property type="match status" value="1"/>
</dbReference>
<dbReference type="InterPro" id="IPR047040">
    <property type="entry name" value="FlhF__GTPase_dom"/>
</dbReference>
<evidence type="ECO:0000256" key="8">
    <source>
        <dbReference type="ARBA" id="ARBA00022927"/>
    </source>
</evidence>
<dbReference type="InterPro" id="IPR003593">
    <property type="entry name" value="AAA+_ATPase"/>
</dbReference>
<organism evidence="16 17">
    <name type="scientific">Pseudomonas songnenensis</name>
    <dbReference type="NCBI Taxonomy" id="1176259"/>
    <lineage>
        <taxon>Bacteria</taxon>
        <taxon>Pseudomonadati</taxon>
        <taxon>Pseudomonadota</taxon>
        <taxon>Gammaproteobacteria</taxon>
        <taxon>Pseudomonadales</taxon>
        <taxon>Pseudomonadaceae</taxon>
        <taxon>Pseudomonas</taxon>
    </lineage>
</organism>
<keyword evidence="8" id="KW-0653">Protein transport</keyword>
<evidence type="ECO:0000313" key="16">
    <source>
        <dbReference type="EMBL" id="RYJ61614.1"/>
    </source>
</evidence>
<keyword evidence="9" id="KW-0342">GTP-binding</keyword>
<reference evidence="16 17" key="1">
    <citation type="submission" date="2019-01" db="EMBL/GenBank/DDBJ databases">
        <title>High-quality draft genome of. Pseudomonas songnenensis str. L103, a full-fledged denitrifier isolated from 100 meters deep aquifer in a heavily nitrogen fertilized agricultural area.</title>
        <authorList>
            <person name="Liu M."/>
            <person name="Liu B."/>
        </authorList>
    </citation>
    <scope>NUCLEOTIDE SEQUENCE [LARGE SCALE GENOMIC DNA]</scope>
    <source>
        <strain evidence="16 17">L103</strain>
    </source>
</reference>
<keyword evidence="16" id="KW-0282">Flagellum</keyword>
<evidence type="ECO:0000256" key="10">
    <source>
        <dbReference type="ARBA" id="ARBA00023136"/>
    </source>
</evidence>
<keyword evidence="7" id="KW-1005">Bacterial flagellum biogenesis</keyword>
<dbReference type="AlphaFoldDB" id="A0A482UEN3"/>
<dbReference type="CDD" id="cd17873">
    <property type="entry name" value="FlhF"/>
    <property type="match status" value="1"/>
</dbReference>
<keyword evidence="16" id="KW-0969">Cilium</keyword>
<evidence type="ECO:0000256" key="9">
    <source>
        <dbReference type="ARBA" id="ARBA00023134"/>
    </source>
</evidence>
<dbReference type="PANTHER" id="PTHR43134">
    <property type="entry name" value="SIGNAL RECOGNITION PARTICLE RECEPTOR SUBUNIT ALPHA"/>
    <property type="match status" value="1"/>
</dbReference>
<evidence type="ECO:0000256" key="4">
    <source>
        <dbReference type="ARBA" id="ARBA00022448"/>
    </source>
</evidence>
<name>A0A482UEN3_9PSED</name>
<evidence type="ECO:0000313" key="17">
    <source>
        <dbReference type="Proteomes" id="UP000282800"/>
    </source>
</evidence>
<evidence type="ECO:0000256" key="6">
    <source>
        <dbReference type="ARBA" id="ARBA00022741"/>
    </source>
</evidence>
<evidence type="ECO:0000256" key="2">
    <source>
        <dbReference type="ARBA" id="ARBA00008531"/>
    </source>
</evidence>
<evidence type="ECO:0000256" key="1">
    <source>
        <dbReference type="ARBA" id="ARBA00004413"/>
    </source>
</evidence>
<feature type="domain" description="AAA+ ATPase" evidence="14">
    <location>
        <begin position="208"/>
        <end position="379"/>
    </location>
</feature>
<dbReference type="RefSeq" id="WP_015276587.1">
    <property type="nucleotide sequence ID" value="NZ_DAMCBJ010000001.1"/>
</dbReference>
<dbReference type="GO" id="GO:0003924">
    <property type="term" value="F:GTPase activity"/>
    <property type="evidence" value="ECO:0007669"/>
    <property type="project" value="UniProtKB-UniRule"/>
</dbReference>
<keyword evidence="10" id="KW-0472">Membrane</keyword>
<dbReference type="GO" id="GO:0015031">
    <property type="term" value="P:protein transport"/>
    <property type="evidence" value="ECO:0007669"/>
    <property type="project" value="UniProtKB-KW"/>
</dbReference>
<evidence type="ECO:0000256" key="3">
    <source>
        <dbReference type="ARBA" id="ARBA00014919"/>
    </source>
</evidence>
<keyword evidence="5" id="KW-1003">Cell membrane</keyword>
<dbReference type="PANTHER" id="PTHR43134:SF3">
    <property type="entry name" value="FLAGELLAR BIOSYNTHESIS PROTEIN FLHF"/>
    <property type="match status" value="1"/>
</dbReference>
<dbReference type="GO" id="GO:0005886">
    <property type="term" value="C:plasma membrane"/>
    <property type="evidence" value="ECO:0007669"/>
    <property type="project" value="UniProtKB-SubCell"/>
</dbReference>
<evidence type="ECO:0000259" key="15">
    <source>
        <dbReference type="SMART" id="SM00962"/>
    </source>
</evidence>
<dbReference type="SUPFAM" id="SSF52540">
    <property type="entry name" value="P-loop containing nucleoside triphosphate hydrolases"/>
    <property type="match status" value="1"/>
</dbReference>
<dbReference type="Proteomes" id="UP000282800">
    <property type="component" value="Unassembled WGS sequence"/>
</dbReference>
<keyword evidence="16" id="KW-0966">Cell projection</keyword>
<comment type="subcellular location">
    <subcellularLocation>
        <location evidence="1">Cell membrane</location>
        <topology evidence="1">Peripheral membrane protein</topology>
        <orientation evidence="1">Cytoplasmic side</orientation>
    </subcellularLocation>
</comment>
<keyword evidence="11" id="KW-1006">Bacterial flagellum protein export</keyword>
<proteinExistence type="inferred from homology"/>
<dbReference type="InterPro" id="IPR020006">
    <property type="entry name" value="FlhF"/>
</dbReference>
<evidence type="ECO:0000259" key="14">
    <source>
        <dbReference type="SMART" id="SM00382"/>
    </source>
</evidence>
<comment type="caution">
    <text evidence="16">The sequence shown here is derived from an EMBL/GenBank/DDBJ whole genome shotgun (WGS) entry which is preliminary data.</text>
</comment>
<keyword evidence="4" id="KW-0813">Transport</keyword>
<dbReference type="Pfam" id="PF00448">
    <property type="entry name" value="SRP54"/>
    <property type="match status" value="1"/>
</dbReference>
<dbReference type="Gene3D" id="1.20.120.1380">
    <property type="entry name" value="Flagellar FlhF biosynthesis protein, N domain"/>
    <property type="match status" value="1"/>
</dbReference>
<dbReference type="GO" id="GO:0044781">
    <property type="term" value="P:bacterial-type flagellum organization"/>
    <property type="evidence" value="ECO:0007669"/>
    <property type="project" value="UniProtKB-UniRule"/>
</dbReference>
<evidence type="ECO:0000256" key="7">
    <source>
        <dbReference type="ARBA" id="ARBA00022795"/>
    </source>
</evidence>
<evidence type="ECO:0000256" key="5">
    <source>
        <dbReference type="ARBA" id="ARBA00022475"/>
    </source>
</evidence>
<comment type="similarity">
    <text evidence="2">Belongs to the GTP-binding SRP family.</text>
</comment>
<evidence type="ECO:0000256" key="13">
    <source>
        <dbReference type="NCBIfam" id="TIGR03499"/>
    </source>
</evidence>
<dbReference type="OrthoDB" id="9778554at2"/>
<dbReference type="SMART" id="SM00962">
    <property type="entry name" value="SRP54"/>
    <property type="match status" value="1"/>
</dbReference>
<dbReference type="GO" id="GO:0006614">
    <property type="term" value="P:SRP-dependent cotranslational protein targeting to membrane"/>
    <property type="evidence" value="ECO:0007669"/>
    <property type="project" value="UniProtKB-UniRule"/>
</dbReference>
<dbReference type="SMART" id="SM00382">
    <property type="entry name" value="AAA"/>
    <property type="match status" value="1"/>
</dbReference>
<evidence type="ECO:0000256" key="11">
    <source>
        <dbReference type="ARBA" id="ARBA00023225"/>
    </source>
</evidence>
<sequence length="429" mass="46325">MQVKRFFAADMRIAMKMVRDELGADAVIIGNRRVAGGVELTAVLDYPMQSAPAANKPNPALEAELRKTQARLANAHAELSAAPRAKMQDRQLVDEKPAAVSIPQPSAVAEAAAAVDSRAIEAMQSELHGLRELIEVQLGSIAWGQEQSRRPQQAGLWRRLQRLGLPAELSRSLLEKVAGITEPRQAWRMVLAYLAQAIKVSKTEPLEEGGVIALVGPAGVGKTTTLAKLAARYVLKYGAQNIALVSMDNYRIGAQEQLKTLGRILDVPVLQIDPSQSLSKTLAPLARKRVILIDTAGLPASDPTLRMQLEALSDRGVKSKNYLVLAATSQSQVLKAAWHNYRRCGLAGCILTKLDEAGSLGDVLGLTISQHLPIAYLADGPRIPDDLHLPRSHQLVSRAVSLQSGEEPSEETMADMFAGLYNSSSRRAG</sequence>
<dbReference type="FunFam" id="3.40.50.300:FF:000695">
    <property type="entry name" value="Flagellar biosynthesis regulator FlhF"/>
    <property type="match status" value="1"/>
</dbReference>
<evidence type="ECO:0000256" key="12">
    <source>
        <dbReference type="ARBA" id="ARBA00025337"/>
    </source>
</evidence>
<dbReference type="InterPro" id="IPR027417">
    <property type="entry name" value="P-loop_NTPase"/>
</dbReference>
<dbReference type="GO" id="GO:0005047">
    <property type="term" value="F:signal recognition particle binding"/>
    <property type="evidence" value="ECO:0007669"/>
    <property type="project" value="TreeGrafter"/>
</dbReference>
<accession>A0A482UEN3</accession>
<dbReference type="Gene3D" id="3.40.50.300">
    <property type="entry name" value="P-loop containing nucleotide triphosphate hydrolases"/>
    <property type="match status" value="1"/>
</dbReference>
<protein>
    <recommendedName>
        <fullName evidence="3 13">Flagellar biosynthesis protein FlhF</fullName>
    </recommendedName>
</protein>
<feature type="domain" description="SRP54-type proteins GTP-binding" evidence="15">
    <location>
        <begin position="209"/>
        <end position="401"/>
    </location>
</feature>